<gene>
    <name evidence="1" type="ORF">DT99_29610</name>
</gene>
<name>A0A071M5U5_9BURK</name>
<dbReference type="AlphaFoldDB" id="A0A071M5U5"/>
<proteinExistence type="predicted"/>
<accession>A0A071M5U5</accession>
<organism evidence="1">
    <name type="scientific">Burkholderia cenocepacia</name>
    <dbReference type="NCBI Taxonomy" id="95486"/>
    <lineage>
        <taxon>Bacteria</taxon>
        <taxon>Pseudomonadati</taxon>
        <taxon>Pseudomonadota</taxon>
        <taxon>Betaproteobacteria</taxon>
        <taxon>Burkholderiales</taxon>
        <taxon>Burkholderiaceae</taxon>
        <taxon>Burkholderia</taxon>
        <taxon>Burkholderia cepacia complex</taxon>
    </lineage>
</organism>
<evidence type="ECO:0000313" key="1">
    <source>
        <dbReference type="EMBL" id="KEA55895.1"/>
    </source>
</evidence>
<comment type="caution">
    <text evidence="1">The sequence shown here is derived from an EMBL/GenBank/DDBJ whole genome shotgun (WGS) entry which is preliminary data.</text>
</comment>
<reference evidence="1" key="1">
    <citation type="submission" date="2014-04" db="EMBL/GenBank/DDBJ databases">
        <title>In planta biocontrol of soil-borne Fusarium wilt of banana through a plant endophytic bacterium, Burkholderia cenocepacia 869T2.</title>
        <authorList>
            <person name="Ho Y.-N."/>
            <person name="Chiang H.-M."/>
            <person name="Chao C.-P."/>
            <person name="Su C.-C."/>
            <person name="Hsu H.-F."/>
            <person name="Guo C.-T."/>
            <person name="Hsieh J.-L."/>
            <person name="Huang C.-C."/>
        </authorList>
    </citation>
    <scope>NUCLEOTIDE SEQUENCE [LARGE SCALE GENOMIC DNA]</scope>
    <source>
        <strain evidence="1">869T2</strain>
    </source>
</reference>
<dbReference type="EMBL" id="JJOA01000034">
    <property type="protein sequence ID" value="KEA55895.1"/>
    <property type="molecule type" value="Genomic_DNA"/>
</dbReference>
<sequence length="86" mass="10048">MLIDITHGHTGFGEDFRLTLCPYNRTDHGAQVFADRLISAQHDHVTKVIRHHVVDMRIRGESWPNQMRPRIFGRTPRLRLATTQFT</sequence>
<protein>
    <submittedName>
        <fullName evidence="1">Uncharacterized protein</fullName>
    </submittedName>
</protein>